<protein>
    <submittedName>
        <fullName evidence="1">Uncharacterized protein</fullName>
    </submittedName>
</protein>
<evidence type="ECO:0000313" key="1">
    <source>
        <dbReference type="EMBL" id="MBM6660197.1"/>
    </source>
</evidence>
<reference evidence="1 2" key="1">
    <citation type="journal article" date="2021" name="Sci. Rep.">
        <title>The distribution of antibiotic resistance genes in chicken gut microbiota commensals.</title>
        <authorList>
            <person name="Juricova H."/>
            <person name="Matiasovicova J."/>
            <person name="Kubasova T."/>
            <person name="Cejkova D."/>
            <person name="Rychlik I."/>
        </authorList>
    </citation>
    <scope>NUCLEOTIDE SEQUENCE [LARGE SCALE GENOMIC DNA]</scope>
    <source>
        <strain evidence="1 2">An819</strain>
    </source>
</reference>
<name>A0A938WJC7_9BACT</name>
<proteinExistence type="predicted"/>
<sequence length="104" mass="12451">MSGLEYQERFKEVQMVSNYMQANSSKSVLICENILLYQNMCDDDFSVCDIRLCNKLNTSCQTDYYLLLSDLDYLKERYSLNMDLQEFYPVMILDEGKYLYKRKN</sequence>
<dbReference type="EMBL" id="JACJJL010000001">
    <property type="protein sequence ID" value="MBM6660197.1"/>
    <property type="molecule type" value="Genomic_DNA"/>
</dbReference>
<comment type="caution">
    <text evidence="1">The sequence shown here is derived from an EMBL/GenBank/DDBJ whole genome shotgun (WGS) entry which is preliminary data.</text>
</comment>
<dbReference type="AlphaFoldDB" id="A0A938WJC7"/>
<organism evidence="1 2">
    <name type="scientific">Marseilla massiliensis</name>
    <dbReference type="NCBI Taxonomy" id="1841864"/>
    <lineage>
        <taxon>Bacteria</taxon>
        <taxon>Pseudomonadati</taxon>
        <taxon>Bacteroidota</taxon>
        <taxon>Bacteroidia</taxon>
        <taxon>Bacteroidales</taxon>
        <taxon>Prevotellaceae</taxon>
        <taxon>Marseilla</taxon>
    </lineage>
</organism>
<evidence type="ECO:0000313" key="2">
    <source>
        <dbReference type="Proteomes" id="UP000764045"/>
    </source>
</evidence>
<dbReference type="Proteomes" id="UP000764045">
    <property type="component" value="Unassembled WGS sequence"/>
</dbReference>
<gene>
    <name evidence="1" type="ORF">H6B30_00255</name>
</gene>
<accession>A0A938WJC7</accession>
<keyword evidence="2" id="KW-1185">Reference proteome</keyword>
<dbReference type="RefSeq" id="WP_205106736.1">
    <property type="nucleotide sequence ID" value="NZ_JACJJL010000001.1"/>
</dbReference>